<proteinExistence type="predicted"/>
<evidence type="ECO:0000313" key="2">
    <source>
        <dbReference type="EMBL" id="CAF4467993.1"/>
    </source>
</evidence>
<dbReference type="EMBL" id="CAJOBG010048613">
    <property type="protein sequence ID" value="CAF4467993.1"/>
    <property type="molecule type" value="Genomic_DNA"/>
</dbReference>
<dbReference type="Proteomes" id="UP000663866">
    <property type="component" value="Unassembled WGS sequence"/>
</dbReference>
<dbReference type="AlphaFoldDB" id="A0A820THA5"/>
<feature type="compositionally biased region" description="Polar residues" evidence="1">
    <location>
        <begin position="17"/>
        <end position="35"/>
    </location>
</feature>
<reference evidence="2" key="1">
    <citation type="submission" date="2021-02" db="EMBL/GenBank/DDBJ databases">
        <authorList>
            <person name="Nowell W R."/>
        </authorList>
    </citation>
    <scope>NUCLEOTIDE SEQUENCE</scope>
</reference>
<feature type="region of interest" description="Disordered" evidence="1">
    <location>
        <begin position="16"/>
        <end position="86"/>
    </location>
</feature>
<gene>
    <name evidence="2" type="ORF">OVN521_LOCUS38850</name>
</gene>
<sequence length="86" mass="9520">MEVTTTLSKTFKRFTIPRSTSSMGSFTTTNGTATNVEEKFEESPSTQGPPSNGHSSSHHKHPPLSYIQHMRPIQHHSQQNVSSSSH</sequence>
<name>A0A820THA5_9BILA</name>
<keyword evidence="3" id="KW-1185">Reference proteome</keyword>
<feature type="non-terminal residue" evidence="2">
    <location>
        <position position="86"/>
    </location>
</feature>
<evidence type="ECO:0000256" key="1">
    <source>
        <dbReference type="SAM" id="MobiDB-lite"/>
    </source>
</evidence>
<organism evidence="2 3">
    <name type="scientific">Rotaria magnacalcarata</name>
    <dbReference type="NCBI Taxonomy" id="392030"/>
    <lineage>
        <taxon>Eukaryota</taxon>
        <taxon>Metazoa</taxon>
        <taxon>Spiralia</taxon>
        <taxon>Gnathifera</taxon>
        <taxon>Rotifera</taxon>
        <taxon>Eurotatoria</taxon>
        <taxon>Bdelloidea</taxon>
        <taxon>Philodinida</taxon>
        <taxon>Philodinidae</taxon>
        <taxon>Rotaria</taxon>
    </lineage>
</organism>
<feature type="compositionally biased region" description="Low complexity" evidence="1">
    <location>
        <begin position="75"/>
        <end position="86"/>
    </location>
</feature>
<comment type="caution">
    <text evidence="2">The sequence shown here is derived from an EMBL/GenBank/DDBJ whole genome shotgun (WGS) entry which is preliminary data.</text>
</comment>
<protein>
    <submittedName>
        <fullName evidence="2">Uncharacterized protein</fullName>
    </submittedName>
</protein>
<accession>A0A820THA5</accession>
<evidence type="ECO:0000313" key="3">
    <source>
        <dbReference type="Proteomes" id="UP000663866"/>
    </source>
</evidence>